<sequence>MSKSWVLKFIKRIFNCWFGTLERFPQENGITFRHHQPEIPNIGDHLCSPRHYFSFKNSKNNLIILGGGVFSNYGVDEVKLNCFEPENVVLWGVGVSLRNKQEARADLLPYRVWGVRDIDRTDDAHFLPCVSCLSPMLNRSAAVSGTLLFLNADPNVAPNSFKEKYKSLAEKKGWRVLFNNCTESEIAFALQNCNHIITNSYHASYWGLLTGHKVTVLGYSSKFISLLNAFGFNKDHLFSIKRGDGDSLYESLSFIEDDRNSVFVKDYQNFLMDFRRRNVEFAEKLVNNHLVEGFELKINSSI</sequence>
<keyword evidence="2" id="KW-1185">Reference proteome</keyword>
<evidence type="ECO:0000313" key="2">
    <source>
        <dbReference type="Proteomes" id="UP000504724"/>
    </source>
</evidence>
<protein>
    <recommendedName>
        <fullName evidence="3">Polysaccharide pyruvyl transferase</fullName>
    </recommendedName>
</protein>
<accession>A0A7D4NXM7</accession>
<proteinExistence type="predicted"/>
<dbReference type="EMBL" id="CP054020">
    <property type="protein sequence ID" value="QKI88638.1"/>
    <property type="molecule type" value="Genomic_DNA"/>
</dbReference>
<name>A0A7D4NXM7_9GAMM</name>
<dbReference type="AlphaFoldDB" id="A0A7D4NXM7"/>
<evidence type="ECO:0008006" key="3">
    <source>
        <dbReference type="Google" id="ProtNLM"/>
    </source>
</evidence>
<reference evidence="1 2" key="1">
    <citation type="submission" date="2020-05" db="EMBL/GenBank/DDBJ databases">
        <title>Thiomicrorhabdus sediminis sp.nov. and Thiomicrorhabdus xiamenensis sp.nov., novel sulfur-oxidizing bacteria isolated from coastal sediment.</title>
        <authorList>
            <person name="Liu X."/>
        </authorList>
    </citation>
    <scope>NUCLEOTIDE SEQUENCE [LARGE SCALE GENOMIC DNA]</scope>
    <source>
        <strain evidence="1 2">G2</strain>
    </source>
</reference>
<organism evidence="1 2">
    <name type="scientific">Thiomicrorhabdus xiamenensis</name>
    <dbReference type="NCBI Taxonomy" id="2739063"/>
    <lineage>
        <taxon>Bacteria</taxon>
        <taxon>Pseudomonadati</taxon>
        <taxon>Pseudomonadota</taxon>
        <taxon>Gammaproteobacteria</taxon>
        <taxon>Thiotrichales</taxon>
        <taxon>Piscirickettsiaceae</taxon>
        <taxon>Thiomicrorhabdus</taxon>
    </lineage>
</organism>
<dbReference type="Proteomes" id="UP000504724">
    <property type="component" value="Chromosome"/>
</dbReference>
<dbReference type="KEGG" id="txa:HQN79_03145"/>
<dbReference type="RefSeq" id="WP_173284242.1">
    <property type="nucleotide sequence ID" value="NZ_CP054020.1"/>
</dbReference>
<gene>
    <name evidence="1" type="ORF">HQN79_03145</name>
</gene>
<evidence type="ECO:0000313" key="1">
    <source>
        <dbReference type="EMBL" id="QKI88638.1"/>
    </source>
</evidence>